<evidence type="ECO:0000313" key="4">
    <source>
        <dbReference type="Proteomes" id="UP000245119"/>
    </source>
</evidence>
<feature type="compositionally biased region" description="Polar residues" evidence="1">
    <location>
        <begin position="350"/>
        <end position="359"/>
    </location>
</feature>
<feature type="compositionally biased region" description="Basic and acidic residues" evidence="1">
    <location>
        <begin position="360"/>
        <end position="369"/>
    </location>
</feature>
<dbReference type="Proteomes" id="UP000245119">
    <property type="component" value="Linkage Group LG3"/>
</dbReference>
<dbReference type="Gene3D" id="2.30.30.40">
    <property type="entry name" value="SH3 Domains"/>
    <property type="match status" value="2"/>
</dbReference>
<dbReference type="SUPFAM" id="SSF159034">
    <property type="entry name" value="Mib/herc2 domain-like"/>
    <property type="match status" value="2"/>
</dbReference>
<evidence type="ECO:0000256" key="1">
    <source>
        <dbReference type="SAM" id="MobiDB-lite"/>
    </source>
</evidence>
<dbReference type="InterPro" id="IPR036465">
    <property type="entry name" value="vWFA_dom_sf"/>
</dbReference>
<evidence type="ECO:0000259" key="2">
    <source>
        <dbReference type="PROSITE" id="PS51416"/>
    </source>
</evidence>
<feature type="region of interest" description="Disordered" evidence="1">
    <location>
        <begin position="281"/>
        <end position="324"/>
    </location>
</feature>
<proteinExistence type="predicted"/>
<dbReference type="InterPro" id="IPR010606">
    <property type="entry name" value="Mib_Herc2"/>
</dbReference>
<dbReference type="InterPro" id="IPR002035">
    <property type="entry name" value="VWF_A"/>
</dbReference>
<dbReference type="Pfam" id="PF13519">
    <property type="entry name" value="VWA_2"/>
    <property type="match status" value="1"/>
</dbReference>
<dbReference type="InterPro" id="IPR037252">
    <property type="entry name" value="Mib_Herc2_sf"/>
</dbReference>
<dbReference type="AlphaFoldDB" id="A0A2T7PLJ5"/>
<feature type="region of interest" description="Disordered" evidence="1">
    <location>
        <begin position="338"/>
        <end position="406"/>
    </location>
</feature>
<dbReference type="SUPFAM" id="SSF53300">
    <property type="entry name" value="vWA-like"/>
    <property type="match status" value="1"/>
</dbReference>
<dbReference type="EMBL" id="PZQS01000003">
    <property type="protein sequence ID" value="PVD34301.1"/>
    <property type="molecule type" value="Genomic_DNA"/>
</dbReference>
<name>A0A2T7PLJ5_POMCA</name>
<feature type="domain" description="MIB/HERC2" evidence="2">
    <location>
        <begin position="663"/>
        <end position="734"/>
    </location>
</feature>
<dbReference type="STRING" id="400727.A0A2T7PLJ5"/>
<comment type="caution">
    <text evidence="3">The sequence shown here is derived from an EMBL/GenBank/DDBJ whole genome shotgun (WGS) entry which is preliminary data.</text>
</comment>
<dbReference type="GO" id="GO:0046872">
    <property type="term" value="F:metal ion binding"/>
    <property type="evidence" value="ECO:0007669"/>
    <property type="project" value="InterPro"/>
</dbReference>
<sequence>MMEESLRTGDENKDPAFNLTTGEVIYVEHNTKVYQNNGRLKNKSLISENHLLFTIDWPSSIIESMSVTSVWHLDISNAEHEIICNLMTASAEKMGMKNWKIVTALAKLCWEQFGSCVLRISSEEVEFAHRNENEAVRMKESQTMVDVMTRLLVDTDDHQFKDLFVNWKVTIVQKSTLRADLVSVPQDIENLQCSLMEDRDYDEHCLETTGEPDSLDFTNSLTAGGLQWLVKSFQRLLKAEASKTLDALTSLADKQAKRMEEMHSILRDMKEQLETFTKNTFLNSSSIARPDQSSDDDKDETEEETDTMDEETDIFDEEMDGSGEETQSIALRYYFSDAGESERSEEDHGSSQFRPQPSHDSYDELIHENKQKHKRSKEQKGSSEEIRREMPHSSSSREGKQSLTDKENCQLNASVEAAYEDDPIPPPRAKKSYHTVLCLDISESMRKGDAYKMIVEIVHKFLDGVEDVVTETGIEENIGLVTFGGRAHVVQNLTNDLSRIREAVDSIVIGRKSPFVEALLVSMAAFVKKVRTSLTRLMMDFGFKKQYTKISPIFYIPVGDSADRDLMKSMATLSNGVYMEPTDKAIKTLCNYFTAQETIGKTLTMIRRDESSALGPLIKSLASNLSKEEQEEVASVVKKEMENPNRRKRRSRPDDFVDVFEDTDKVNAGDLLPLGTRVVRGPDWKWGNQDEEGPGTVLNHAEANTTYVLWDNGHRNRYFYGPEVGFDVWKTEEHPRPIGKDGQLEIGMVVKKGPDWECDDHSLDLQHVQTAVVIRKCRREKKLMVRWDNGERQTVPWGKDEKCYVQFCSPARHPSAPQDLDLATLIQGQG</sequence>
<organism evidence="3 4">
    <name type="scientific">Pomacea canaliculata</name>
    <name type="common">Golden apple snail</name>
    <dbReference type="NCBI Taxonomy" id="400727"/>
    <lineage>
        <taxon>Eukaryota</taxon>
        <taxon>Metazoa</taxon>
        <taxon>Spiralia</taxon>
        <taxon>Lophotrochozoa</taxon>
        <taxon>Mollusca</taxon>
        <taxon>Gastropoda</taxon>
        <taxon>Caenogastropoda</taxon>
        <taxon>Architaenioglossa</taxon>
        <taxon>Ampullarioidea</taxon>
        <taxon>Ampullariidae</taxon>
        <taxon>Pomacea</taxon>
    </lineage>
</organism>
<feature type="compositionally biased region" description="Basic and acidic residues" evidence="1">
    <location>
        <begin position="378"/>
        <end position="406"/>
    </location>
</feature>
<dbReference type="OrthoDB" id="6161243at2759"/>
<dbReference type="CDD" id="cd00198">
    <property type="entry name" value="vWFA"/>
    <property type="match status" value="1"/>
</dbReference>
<feature type="compositionally biased region" description="Basic and acidic residues" evidence="1">
    <location>
        <begin position="340"/>
        <end position="349"/>
    </location>
</feature>
<dbReference type="PROSITE" id="PS51416">
    <property type="entry name" value="MIB_HERC2"/>
    <property type="match status" value="1"/>
</dbReference>
<dbReference type="GO" id="GO:0016567">
    <property type="term" value="P:protein ubiquitination"/>
    <property type="evidence" value="ECO:0007669"/>
    <property type="project" value="InterPro"/>
</dbReference>
<dbReference type="Pfam" id="PF06701">
    <property type="entry name" value="MIB_HERC2"/>
    <property type="match status" value="1"/>
</dbReference>
<keyword evidence="4" id="KW-1185">Reference proteome</keyword>
<evidence type="ECO:0000313" key="3">
    <source>
        <dbReference type="EMBL" id="PVD34301.1"/>
    </source>
</evidence>
<gene>
    <name evidence="3" type="ORF">C0Q70_05572</name>
</gene>
<dbReference type="Gene3D" id="3.40.50.410">
    <property type="entry name" value="von Willebrand factor, type A domain"/>
    <property type="match status" value="1"/>
</dbReference>
<feature type="compositionally biased region" description="Acidic residues" evidence="1">
    <location>
        <begin position="293"/>
        <end position="323"/>
    </location>
</feature>
<protein>
    <recommendedName>
        <fullName evidence="2">MIB/HERC2 domain-containing protein</fullName>
    </recommendedName>
</protein>
<reference evidence="3 4" key="1">
    <citation type="submission" date="2018-04" db="EMBL/GenBank/DDBJ databases">
        <title>The genome of golden apple snail Pomacea canaliculata provides insight into stress tolerance and invasive adaptation.</title>
        <authorList>
            <person name="Liu C."/>
            <person name="Liu B."/>
            <person name="Ren Y."/>
            <person name="Zhang Y."/>
            <person name="Wang H."/>
            <person name="Li S."/>
            <person name="Jiang F."/>
            <person name="Yin L."/>
            <person name="Zhang G."/>
            <person name="Qian W."/>
            <person name="Fan W."/>
        </authorList>
    </citation>
    <scope>NUCLEOTIDE SEQUENCE [LARGE SCALE GENOMIC DNA]</scope>
    <source>
        <strain evidence="3">SZHN2017</strain>
        <tissue evidence="3">Muscle</tissue>
    </source>
</reference>
<accession>A0A2T7PLJ5</accession>
<dbReference type="GO" id="GO:0004842">
    <property type="term" value="F:ubiquitin-protein transferase activity"/>
    <property type="evidence" value="ECO:0007669"/>
    <property type="project" value="InterPro"/>
</dbReference>